<dbReference type="InterPro" id="IPR023772">
    <property type="entry name" value="DNA-bd_HTH_TetR-type_CS"/>
</dbReference>
<dbReference type="SUPFAM" id="SSF48498">
    <property type="entry name" value="Tetracyclin repressor-like, C-terminal domain"/>
    <property type="match status" value="1"/>
</dbReference>
<dbReference type="PRINTS" id="PR00455">
    <property type="entry name" value="HTHTETR"/>
</dbReference>
<proteinExistence type="predicted"/>
<keyword evidence="3" id="KW-0804">Transcription</keyword>
<dbReference type="InterPro" id="IPR036271">
    <property type="entry name" value="Tet_transcr_reg_TetR-rel_C_sf"/>
</dbReference>
<dbReference type="RefSeq" id="WP_307048758.1">
    <property type="nucleotide sequence ID" value="NZ_JAUSYA010000001.1"/>
</dbReference>
<evidence type="ECO:0000256" key="5">
    <source>
        <dbReference type="SAM" id="MobiDB-lite"/>
    </source>
</evidence>
<dbReference type="InterPro" id="IPR047923">
    <property type="entry name" value="ArpA-like"/>
</dbReference>
<feature type="DNA-binding region" description="H-T-H motif" evidence="4">
    <location>
        <begin position="31"/>
        <end position="50"/>
    </location>
</feature>
<keyword evidence="8" id="KW-1185">Reference proteome</keyword>
<organism evidence="7 8">
    <name type="scientific">Streptomyces achromogenes</name>
    <dbReference type="NCBI Taxonomy" id="67255"/>
    <lineage>
        <taxon>Bacteria</taxon>
        <taxon>Bacillati</taxon>
        <taxon>Actinomycetota</taxon>
        <taxon>Actinomycetes</taxon>
        <taxon>Kitasatosporales</taxon>
        <taxon>Streptomycetaceae</taxon>
        <taxon>Streptomyces</taxon>
    </lineage>
</organism>
<feature type="domain" description="HTH tetR-type" evidence="6">
    <location>
        <begin position="8"/>
        <end position="68"/>
    </location>
</feature>
<dbReference type="PROSITE" id="PS50977">
    <property type="entry name" value="HTH_TETR_2"/>
    <property type="match status" value="1"/>
</dbReference>
<dbReference type="PANTHER" id="PTHR30055:SF234">
    <property type="entry name" value="HTH-TYPE TRANSCRIPTIONAL REGULATOR BETI"/>
    <property type="match status" value="1"/>
</dbReference>
<evidence type="ECO:0000259" key="6">
    <source>
        <dbReference type="PROSITE" id="PS50977"/>
    </source>
</evidence>
<keyword evidence="1" id="KW-0805">Transcription regulation</keyword>
<dbReference type="EMBL" id="JAUSYA010000001">
    <property type="protein sequence ID" value="MDQ0688280.1"/>
    <property type="molecule type" value="Genomic_DNA"/>
</dbReference>
<evidence type="ECO:0000256" key="3">
    <source>
        <dbReference type="ARBA" id="ARBA00023163"/>
    </source>
</evidence>
<dbReference type="NCBIfam" id="NF041196">
    <property type="entry name" value="ScbR_bind_reg"/>
    <property type="match status" value="1"/>
</dbReference>
<evidence type="ECO:0000256" key="1">
    <source>
        <dbReference type="ARBA" id="ARBA00023015"/>
    </source>
</evidence>
<dbReference type="PROSITE" id="PS01081">
    <property type="entry name" value="HTH_TETR_1"/>
    <property type="match status" value="1"/>
</dbReference>
<dbReference type="InterPro" id="IPR009057">
    <property type="entry name" value="Homeodomain-like_sf"/>
</dbReference>
<dbReference type="InterPro" id="IPR050109">
    <property type="entry name" value="HTH-type_TetR-like_transc_reg"/>
</dbReference>
<reference evidence="7 8" key="1">
    <citation type="submission" date="2023-07" db="EMBL/GenBank/DDBJ databases">
        <title>Comparative genomics of wheat-associated soil bacteria to identify genetic determinants of phenazine resistance.</title>
        <authorList>
            <person name="Mouncey N."/>
        </authorList>
    </citation>
    <scope>NUCLEOTIDE SEQUENCE [LARGE SCALE GENOMIC DNA]</scope>
    <source>
        <strain evidence="7 8">W4I19-2</strain>
    </source>
</reference>
<dbReference type="Pfam" id="PF00440">
    <property type="entry name" value="TetR_N"/>
    <property type="match status" value="1"/>
</dbReference>
<dbReference type="InterPro" id="IPR001647">
    <property type="entry name" value="HTH_TetR"/>
</dbReference>
<protein>
    <submittedName>
        <fullName evidence="7">AcrR family transcriptional regulator</fullName>
    </submittedName>
</protein>
<name>A0ABU0QCC5_STRAH</name>
<evidence type="ECO:0000313" key="8">
    <source>
        <dbReference type="Proteomes" id="UP001243364"/>
    </source>
</evidence>
<keyword evidence="2 4" id="KW-0238">DNA-binding</keyword>
<sequence length="211" mass="22681">MAKQARAVRTRQALVRAAAEVFAAEGYAGASLPVISERAGVSNGALHFHFASKHDLAAEVERTAADRAQRLAERCRGRSDTLLQSLVHTACGLLLAVVADPVIRAGFRLSGDPSRKDGTRLLRWWQAWVHELVVQAQREGELARDVPADVATTVIVAATAGFEVMGAADRDVLSVERVTQLWTFVLPRLAAPPDHASTPQGPRAPVEQPGD</sequence>
<gene>
    <name evidence="7" type="ORF">QFZ56_007243</name>
</gene>
<dbReference type="SUPFAM" id="SSF46689">
    <property type="entry name" value="Homeodomain-like"/>
    <property type="match status" value="1"/>
</dbReference>
<accession>A0ABU0QCC5</accession>
<evidence type="ECO:0000256" key="4">
    <source>
        <dbReference type="PROSITE-ProRule" id="PRU00335"/>
    </source>
</evidence>
<dbReference type="PANTHER" id="PTHR30055">
    <property type="entry name" value="HTH-TYPE TRANSCRIPTIONAL REGULATOR RUTR"/>
    <property type="match status" value="1"/>
</dbReference>
<comment type="caution">
    <text evidence="7">The sequence shown here is derived from an EMBL/GenBank/DDBJ whole genome shotgun (WGS) entry which is preliminary data.</text>
</comment>
<dbReference type="Gene3D" id="1.10.357.10">
    <property type="entry name" value="Tetracycline Repressor, domain 2"/>
    <property type="match status" value="1"/>
</dbReference>
<evidence type="ECO:0000256" key="2">
    <source>
        <dbReference type="ARBA" id="ARBA00023125"/>
    </source>
</evidence>
<evidence type="ECO:0000313" key="7">
    <source>
        <dbReference type="EMBL" id="MDQ0688280.1"/>
    </source>
</evidence>
<feature type="region of interest" description="Disordered" evidence="5">
    <location>
        <begin position="192"/>
        <end position="211"/>
    </location>
</feature>
<dbReference type="Proteomes" id="UP001243364">
    <property type="component" value="Unassembled WGS sequence"/>
</dbReference>